<protein>
    <submittedName>
        <fullName evidence="2">Uncharacterized protein</fullName>
    </submittedName>
</protein>
<feature type="region of interest" description="Disordered" evidence="1">
    <location>
        <begin position="583"/>
        <end position="628"/>
    </location>
</feature>
<dbReference type="Proteomes" id="UP000466442">
    <property type="component" value="Linkage Group LG12"/>
</dbReference>
<feature type="region of interest" description="Disordered" evidence="1">
    <location>
        <begin position="307"/>
        <end position="444"/>
    </location>
</feature>
<organism evidence="2 3">
    <name type="scientific">Apolygus lucorum</name>
    <name type="common">Small green plant bug</name>
    <name type="synonym">Lygocoris lucorum</name>
    <dbReference type="NCBI Taxonomy" id="248454"/>
    <lineage>
        <taxon>Eukaryota</taxon>
        <taxon>Metazoa</taxon>
        <taxon>Ecdysozoa</taxon>
        <taxon>Arthropoda</taxon>
        <taxon>Hexapoda</taxon>
        <taxon>Insecta</taxon>
        <taxon>Pterygota</taxon>
        <taxon>Neoptera</taxon>
        <taxon>Paraneoptera</taxon>
        <taxon>Hemiptera</taxon>
        <taxon>Heteroptera</taxon>
        <taxon>Panheteroptera</taxon>
        <taxon>Cimicomorpha</taxon>
        <taxon>Miridae</taxon>
        <taxon>Mirini</taxon>
        <taxon>Apolygus</taxon>
    </lineage>
</organism>
<feature type="region of interest" description="Disordered" evidence="1">
    <location>
        <begin position="1"/>
        <end position="92"/>
    </location>
</feature>
<dbReference type="EMBL" id="WIXP02000012">
    <property type="protein sequence ID" value="KAF6201608.1"/>
    <property type="molecule type" value="Genomic_DNA"/>
</dbReference>
<feature type="compositionally biased region" description="Polar residues" evidence="1">
    <location>
        <begin position="78"/>
        <end position="87"/>
    </location>
</feature>
<keyword evidence="3" id="KW-1185">Reference proteome</keyword>
<reference evidence="2" key="1">
    <citation type="journal article" date="2021" name="Mol. Ecol. Resour.">
        <title>Apolygus lucorum genome provides insights into omnivorousness and mesophyll feeding.</title>
        <authorList>
            <person name="Liu Y."/>
            <person name="Liu H."/>
            <person name="Wang H."/>
            <person name="Huang T."/>
            <person name="Liu B."/>
            <person name="Yang B."/>
            <person name="Yin L."/>
            <person name="Li B."/>
            <person name="Zhang Y."/>
            <person name="Zhang S."/>
            <person name="Jiang F."/>
            <person name="Zhang X."/>
            <person name="Ren Y."/>
            <person name="Wang B."/>
            <person name="Wang S."/>
            <person name="Lu Y."/>
            <person name="Wu K."/>
            <person name="Fan W."/>
            <person name="Wang G."/>
        </authorList>
    </citation>
    <scope>NUCLEOTIDE SEQUENCE</scope>
    <source>
        <strain evidence="2">12Hb</strain>
    </source>
</reference>
<evidence type="ECO:0000313" key="3">
    <source>
        <dbReference type="Proteomes" id="UP000466442"/>
    </source>
</evidence>
<dbReference type="OrthoDB" id="8012113at2759"/>
<comment type="caution">
    <text evidence="2">The sequence shown here is derived from an EMBL/GenBank/DDBJ whole genome shotgun (WGS) entry which is preliminary data.</text>
</comment>
<feature type="region of interest" description="Disordered" evidence="1">
    <location>
        <begin position="537"/>
        <end position="565"/>
    </location>
</feature>
<evidence type="ECO:0000313" key="2">
    <source>
        <dbReference type="EMBL" id="KAF6201608.1"/>
    </source>
</evidence>
<proteinExistence type="predicted"/>
<evidence type="ECO:0000256" key="1">
    <source>
        <dbReference type="SAM" id="MobiDB-lite"/>
    </source>
</evidence>
<gene>
    <name evidence="2" type="ORF">GE061_004000</name>
</gene>
<accession>A0A8S9WZR0</accession>
<name>A0A8S9WZR0_APOLU</name>
<sequence length="1511" mass="168963">MAEARKPASQTGAPSWQGPPRARDSRNQARLQNFLQKKELANNKPVGNWADEFNPQDIVLERSGPKPRNCGGNKKKTPQASDFQAKNESAPKDEPLYDIGGCTASFPLTEKYCMNYDLGGFVPLVRQAYEAIREVDARVDRQMPYCIFLHHCTVYLNAVITDRIKEQGGRPYGNAERARDVLTVDGTIHIVGTEVVQEYIRNIGKFTCTTGEEIFMNPPTIAIPGLPGPNHEPGFFRACTQFTHNVYECYVAPAVTAWYVIATRDENPDWDPLPAEFTPAGGVPTHNLLGYEKLKMSAFKKALMNHESRRVEEEEPSSPVFEDIQVGSQPTPIEDISPQPIDIGSDMESVADLQSEAGDEMSKDRFRLARKRKAARSAAAKNLPKKVNRSNSVKSLDHPRPSTSAAVNPEAAQVASSMAEARKPTSHTGAPSWQGPPRARDSRNQARLQNFLQKKELANNKPVGNWADEFNPQDIVLERACTQFTHNVYECYVAPAVTMQYVIATGDENPDWDPLPAEFTPAGGVPTHNLLGYEVASSTAEARKPASHTGAPSWQGPPRARDSRNQARLQNFLQKKELANNKPVGNWADEFNPQDMVLERSGPKPRNCGGNKKKTPQASDFQAKNESAPKDEPLYDIGGCTASFPLTEKYCMNYDLGGFVPLVRMAYEAIREVDARVDRQMPYCIFLHHCMVYLNAVITDRIQEQGGRPYGNAERAQDVLTVDGTIFLVPEVVQEYIRDIGKFTCTTGEEIFMNPPTIAIPGLPGPNHEPGFFRACTQFKHNVYECYVAPAVTAWLLVAWQKPENPQARLELRCGRDPPVREIRAIKLGYRTFFKRMNLRTTSRLVTGPTNLTLRTLCLKGQDPNPGTVVETRKRHHKLTEKYCMNYDLGGFVPLVRQAYKAIREVDERVDRQMPYCIFLHHCTVYLNAVITDRIKEQGGRPFGNAERAQDVLTVDGTIYIVGTEVVQEYIRNIGKFTCTTGEEIFMNPPTNAIPGLPSPNHEPGFFRACTQFTNNVYECYVTPAVTMQYVIATGDENPDWDPLPAEFTPAGSVPTHNLLGYEGFKYKRQSLENKQSGLQAYGANKHTLNIQGVDASVTNDQLRKMWETGSSIYGLLWTTQADWISAANSILAYCCIFKYRLEELRMGLLQIPVGRVAEDVDRMDDGSQRDHVVKYEPISRYGLGAAHGVLLEGIRNKSQYKLHEARQLVDLLYAPAPPIEGPAAVDWANTRVIAVSGLLRHLDAQGAEMFALQLVFRQLQESNDVQPLSSGMSNPKPAIARGKALRSQAREIVYNVFQYFTTKKNDDNAKYNVREVTSEATGVSARTVGYIMKEAGNRTASDCTGPLFVTPTKSKPHKKVIAADEFTDAAIRNKIPWRARYLRTINTYRIEGKNIVYLDETYVQASHGVSTCWQSNEELGALQQIGKGDRLIIVHGGGEKGIRERNVCTLNGLRRVLEEVVQEAEEIGDGQCKFTKYQGQQIPYQRLVREPCKVKVSNKKFPDSNKANFK</sequence>
<feature type="compositionally biased region" description="Polar residues" evidence="1">
    <location>
        <begin position="616"/>
        <end position="625"/>
    </location>
</feature>